<keyword evidence="5 6" id="KW-0472">Membrane</keyword>
<sequence length="69" mass="7921">MASNVSSNWNVFLYLLAILIPPASVFIKRGVLADFWINILLTILGWIPGVIHAWYIISKHEHTHRTKSH</sequence>
<dbReference type="AlphaFoldDB" id="A0AAW0D6Y4"/>
<dbReference type="PANTHER" id="PTHR21659:SF112">
    <property type="entry name" value="PROTEIN SNA2-RELATED"/>
    <property type="match status" value="1"/>
</dbReference>
<evidence type="ECO:0000256" key="3">
    <source>
        <dbReference type="ARBA" id="ARBA00022692"/>
    </source>
</evidence>
<dbReference type="Proteomes" id="UP001362999">
    <property type="component" value="Unassembled WGS sequence"/>
</dbReference>
<comment type="subcellular location">
    <subcellularLocation>
        <location evidence="1">Membrane</location>
    </subcellularLocation>
</comment>
<organism evidence="7 8">
    <name type="scientific">Favolaschia claudopus</name>
    <dbReference type="NCBI Taxonomy" id="2862362"/>
    <lineage>
        <taxon>Eukaryota</taxon>
        <taxon>Fungi</taxon>
        <taxon>Dikarya</taxon>
        <taxon>Basidiomycota</taxon>
        <taxon>Agaricomycotina</taxon>
        <taxon>Agaricomycetes</taxon>
        <taxon>Agaricomycetidae</taxon>
        <taxon>Agaricales</taxon>
        <taxon>Marasmiineae</taxon>
        <taxon>Mycenaceae</taxon>
        <taxon>Favolaschia</taxon>
    </lineage>
</organism>
<name>A0AAW0D6Y4_9AGAR</name>
<comment type="similarity">
    <text evidence="2">Belongs to the UPF0057 (PMP3) family.</text>
</comment>
<keyword evidence="4 6" id="KW-1133">Transmembrane helix</keyword>
<evidence type="ECO:0000256" key="5">
    <source>
        <dbReference type="ARBA" id="ARBA00023136"/>
    </source>
</evidence>
<evidence type="ECO:0000313" key="7">
    <source>
        <dbReference type="EMBL" id="KAK7046585.1"/>
    </source>
</evidence>
<dbReference type="EMBL" id="JAWWNJ010000010">
    <property type="protein sequence ID" value="KAK7046585.1"/>
    <property type="molecule type" value="Genomic_DNA"/>
</dbReference>
<gene>
    <name evidence="7" type="ORF">R3P38DRAFT_2874585</name>
</gene>
<protein>
    <submittedName>
        <fullName evidence="7">UPF0057-domain-containing protein</fullName>
    </submittedName>
</protein>
<reference evidence="7 8" key="1">
    <citation type="journal article" date="2024" name="J Genomics">
        <title>Draft genome sequencing and assembly of Favolaschia claudopus CIRM-BRFM 2984 isolated from oak limbs.</title>
        <authorList>
            <person name="Navarro D."/>
            <person name="Drula E."/>
            <person name="Chaduli D."/>
            <person name="Cazenave R."/>
            <person name="Ahrendt S."/>
            <person name="Wang J."/>
            <person name="Lipzen A."/>
            <person name="Daum C."/>
            <person name="Barry K."/>
            <person name="Grigoriev I.V."/>
            <person name="Favel A."/>
            <person name="Rosso M.N."/>
            <person name="Martin F."/>
        </authorList>
    </citation>
    <scope>NUCLEOTIDE SEQUENCE [LARGE SCALE GENOMIC DNA]</scope>
    <source>
        <strain evidence="7 8">CIRM-BRFM 2984</strain>
    </source>
</reference>
<comment type="caution">
    <text evidence="7">The sequence shown here is derived from an EMBL/GenBank/DDBJ whole genome shotgun (WGS) entry which is preliminary data.</text>
</comment>
<dbReference type="InterPro" id="IPR000612">
    <property type="entry name" value="PMP3"/>
</dbReference>
<dbReference type="PANTHER" id="PTHR21659">
    <property type="entry name" value="HYDROPHOBIC PROTEIN RCI2 LOW TEMPERATURE AND SALT RESPONSIVE PROTEIN LTI6 -RELATED"/>
    <property type="match status" value="1"/>
</dbReference>
<evidence type="ECO:0000256" key="2">
    <source>
        <dbReference type="ARBA" id="ARBA00009530"/>
    </source>
</evidence>
<keyword evidence="8" id="KW-1185">Reference proteome</keyword>
<feature type="transmembrane region" description="Helical" evidence="6">
    <location>
        <begin position="35"/>
        <end position="57"/>
    </location>
</feature>
<dbReference type="Pfam" id="PF01679">
    <property type="entry name" value="Pmp3"/>
    <property type="match status" value="1"/>
</dbReference>
<dbReference type="GO" id="GO:0016020">
    <property type="term" value="C:membrane"/>
    <property type="evidence" value="ECO:0007669"/>
    <property type="project" value="UniProtKB-SubCell"/>
</dbReference>
<evidence type="ECO:0000256" key="4">
    <source>
        <dbReference type="ARBA" id="ARBA00022989"/>
    </source>
</evidence>
<evidence type="ECO:0000313" key="8">
    <source>
        <dbReference type="Proteomes" id="UP001362999"/>
    </source>
</evidence>
<keyword evidence="3 6" id="KW-0812">Transmembrane</keyword>
<proteinExistence type="inferred from homology"/>
<evidence type="ECO:0000256" key="6">
    <source>
        <dbReference type="SAM" id="Phobius"/>
    </source>
</evidence>
<evidence type="ECO:0000256" key="1">
    <source>
        <dbReference type="ARBA" id="ARBA00004370"/>
    </source>
</evidence>
<accession>A0AAW0D6Y4</accession>